<dbReference type="Pfam" id="PF08450">
    <property type="entry name" value="SGL"/>
    <property type="match status" value="1"/>
</dbReference>
<dbReference type="PANTHER" id="PTHR42060">
    <property type="entry name" value="NHL REPEAT-CONTAINING PROTEIN-RELATED"/>
    <property type="match status" value="1"/>
</dbReference>
<reference evidence="3" key="1">
    <citation type="submission" date="2020-10" db="EMBL/GenBank/DDBJ databases">
        <title>High-Quality Genome Resource of Clonostachys rosea strain S41 by Oxford Nanopore Long-Read Sequencing.</title>
        <authorList>
            <person name="Wang H."/>
        </authorList>
    </citation>
    <scope>NUCLEOTIDE SEQUENCE</scope>
    <source>
        <strain evidence="3">S41</strain>
    </source>
</reference>
<sequence>MRFTSFTHIISLAALAKVQAKPFPQDGDLNLPTHTVASINQTGSWLENLAVRPNGDLLVTMMVPDPTLYHVQSPGSADAQLVPLYKFPNATGLVGITELGNDRFAVNMHNFSSFVTPVADTGAVWEISFSNTHKDDFTARQVTVIKGAGFLNGMTPFTTKSNKSRNCKAETSLIVADSYAGVIRRVDLSTGADEIILDAPELKPSTASPFGVNGVHVRGDHLYFTNTALRALYRIAIDSSGYPLKNAAVEVLLSLPDIAIIDDFAFDKKGNVWAAASSNNTVLVIYKDGGSKEYSTYKSAAGEVTSLALGGVTATAFGKGVIHTRFSRRLLVRALFLSMAQRPSLGKLWLLICLVSCRPEETKGRLQKGAYTR</sequence>
<protein>
    <recommendedName>
        <fullName evidence="2">SMP-30/Gluconolactonase/LRE-like region domain-containing protein</fullName>
    </recommendedName>
</protein>
<feature type="chain" id="PRO_5034243140" description="SMP-30/Gluconolactonase/LRE-like region domain-containing protein" evidence="1">
    <location>
        <begin position="21"/>
        <end position="373"/>
    </location>
</feature>
<evidence type="ECO:0000256" key="1">
    <source>
        <dbReference type="SAM" id="SignalP"/>
    </source>
</evidence>
<dbReference type="InterPro" id="IPR011042">
    <property type="entry name" value="6-blade_b-propeller_TolB-like"/>
</dbReference>
<accession>A0A8H7N680</accession>
<dbReference type="AlphaFoldDB" id="A0A8H7N680"/>
<name>A0A8H7N680_BIOOC</name>
<feature type="signal peptide" evidence="1">
    <location>
        <begin position="1"/>
        <end position="20"/>
    </location>
</feature>
<dbReference type="Gene3D" id="2.120.10.30">
    <property type="entry name" value="TolB, C-terminal domain"/>
    <property type="match status" value="1"/>
</dbReference>
<feature type="domain" description="SMP-30/Gluconolactonase/LRE-like region" evidence="2">
    <location>
        <begin position="214"/>
        <end position="313"/>
    </location>
</feature>
<dbReference type="Proteomes" id="UP000616885">
    <property type="component" value="Unassembled WGS sequence"/>
</dbReference>
<organism evidence="3 4">
    <name type="scientific">Bionectria ochroleuca</name>
    <name type="common">Gliocladium roseum</name>
    <dbReference type="NCBI Taxonomy" id="29856"/>
    <lineage>
        <taxon>Eukaryota</taxon>
        <taxon>Fungi</taxon>
        <taxon>Dikarya</taxon>
        <taxon>Ascomycota</taxon>
        <taxon>Pezizomycotina</taxon>
        <taxon>Sordariomycetes</taxon>
        <taxon>Hypocreomycetidae</taxon>
        <taxon>Hypocreales</taxon>
        <taxon>Bionectriaceae</taxon>
        <taxon>Clonostachys</taxon>
    </lineage>
</organism>
<keyword evidence="1" id="KW-0732">Signal</keyword>
<evidence type="ECO:0000259" key="2">
    <source>
        <dbReference type="Pfam" id="PF08450"/>
    </source>
</evidence>
<gene>
    <name evidence="3" type="ORF">IM811_015882</name>
</gene>
<dbReference type="PANTHER" id="PTHR42060:SF1">
    <property type="entry name" value="NHL REPEAT-CONTAINING PROTEIN"/>
    <property type="match status" value="1"/>
</dbReference>
<evidence type="ECO:0000313" key="4">
    <source>
        <dbReference type="Proteomes" id="UP000616885"/>
    </source>
</evidence>
<proteinExistence type="predicted"/>
<comment type="caution">
    <text evidence="3">The sequence shown here is derived from an EMBL/GenBank/DDBJ whole genome shotgun (WGS) entry which is preliminary data.</text>
</comment>
<dbReference type="InterPro" id="IPR013658">
    <property type="entry name" value="SGL"/>
</dbReference>
<evidence type="ECO:0000313" key="3">
    <source>
        <dbReference type="EMBL" id="KAF9749855.1"/>
    </source>
</evidence>
<dbReference type="SUPFAM" id="SSF63829">
    <property type="entry name" value="Calcium-dependent phosphotriesterase"/>
    <property type="match status" value="1"/>
</dbReference>
<dbReference type="InterPro" id="IPR052998">
    <property type="entry name" value="Hetero-Diels-Alderase-like"/>
</dbReference>
<dbReference type="EMBL" id="JADCTT010000007">
    <property type="protein sequence ID" value="KAF9749855.1"/>
    <property type="molecule type" value="Genomic_DNA"/>
</dbReference>